<dbReference type="InterPro" id="IPR000073">
    <property type="entry name" value="AB_hydrolase_1"/>
</dbReference>
<reference evidence="2" key="1">
    <citation type="journal article" date="2020" name="Plant Biotechnol. J.">
        <title>The pomegranate (Punica granatum L.) draft genome dissects genetic divergence between soft- and hard-seeded cultivars.</title>
        <authorList>
            <person name="Luo X."/>
            <person name="Li H."/>
            <person name="Wu Z."/>
            <person name="Yao W."/>
            <person name="Zhao P."/>
            <person name="Cao D."/>
            <person name="Yu H."/>
            <person name="Li K."/>
            <person name="Poudel K."/>
            <person name="Zhao D."/>
            <person name="Zhang F."/>
            <person name="Xia X."/>
            <person name="Chen L."/>
            <person name="Wang Q."/>
            <person name="Jing D."/>
            <person name="Cao S."/>
        </authorList>
    </citation>
    <scope>NUCLEOTIDE SEQUENCE [LARGE SCALE GENOMIC DNA]</scope>
    <source>
        <strain evidence="2">cv. Tunisia</strain>
    </source>
</reference>
<dbReference type="PANTHER" id="PTHR47832:SF1">
    <property type="entry name" value="DNA PHOTOLYASE"/>
    <property type="match status" value="1"/>
</dbReference>
<protein>
    <submittedName>
        <fullName evidence="3">Uncharacterized protein LOC116195986</fullName>
    </submittedName>
</protein>
<evidence type="ECO:0000313" key="2">
    <source>
        <dbReference type="Proteomes" id="UP000515151"/>
    </source>
</evidence>
<dbReference type="AlphaFoldDB" id="A0A6P8CLK8"/>
<dbReference type="SUPFAM" id="SSF53474">
    <property type="entry name" value="alpha/beta-Hydrolases"/>
    <property type="match status" value="1"/>
</dbReference>
<dbReference type="PANTHER" id="PTHR47832">
    <property type="entry name" value="DNA PHOTOLYASE"/>
    <property type="match status" value="1"/>
</dbReference>
<dbReference type="Pfam" id="PF12697">
    <property type="entry name" value="Abhydrolase_6"/>
    <property type="match status" value="1"/>
</dbReference>
<evidence type="ECO:0000313" key="3">
    <source>
        <dbReference type="RefSeq" id="XP_031381328.1"/>
    </source>
</evidence>
<name>A0A6P8CLK8_PUNGR</name>
<gene>
    <name evidence="3" type="primary">LOC116195986</name>
</gene>
<dbReference type="OrthoDB" id="408373at2759"/>
<dbReference type="GeneID" id="116195986"/>
<dbReference type="PRINTS" id="PR00111">
    <property type="entry name" value="ABHYDROLASE"/>
</dbReference>
<dbReference type="InterPro" id="IPR014729">
    <property type="entry name" value="Rossmann-like_a/b/a_fold"/>
</dbReference>
<keyword evidence="2" id="KW-1185">Reference proteome</keyword>
<feature type="domain" description="Photolyase/cryptochrome alpha/beta" evidence="1">
    <location>
        <begin position="45"/>
        <end position="181"/>
    </location>
</feature>
<sequence length="692" mass="77793">MAFLAFPRFLPIPSSGSCSLTPRTSTKCSRLSVSACAGSKREKDGVAILWFKHDLRLDDHPGLVAAAQYRSIVPLYIFDHRLLSRYSDEMLELLLFALKDLKDSLIEQGSDLMIRIGSAEKVLPELAKEAKASSIFLEEEVEYHVQKLVDVVKESLVSDSSLERSLSTVLWRTPFYDIQTLHDLPESYDDFKKLQTPLASPPSIAELPSVKLDLDWGELPKYDYLEGIMNASPSKLNGSWTFMKQTSAETILRERLSKSDEKNKVGFLSSYSERKKLKNSFFVTKNGNTVGGGAGAVLNALHAYLRYLEGTARDNWQELHDKIRVAESQEGSSFYTLFGSALCLGIISRRRVYSEAINYEKERNAGFISPFGYSSATVAAAVNSVSSMEWYWIMALRSQRNNKGMYSIRIWRWNNFLIQYTTVGDQGPPVLMVHGFGAFLEHYRDNICNVANSGNRVWAITLLGFGRSEKPNVVYTELLWAELLRDFIIEVVGEPVHVVGNSIGGYVAAILAGLWPTLLKSLILINSAGNMIPVGSYIPLSKERQTSSATWLGARFLLYYLRSTLRNIVRNCYPAKPERADEWLIGEMLRASHDPGVSVVLESIFSFNLSIPLNYILQGLYERVLVIQGMKDPLSDSKTKLAMLREHCPGIMIRKLDAGHCPHDECPEEVNPIVCDWIMLIESRSLPVESCF</sequence>
<dbReference type="InterPro" id="IPR036155">
    <property type="entry name" value="Crypto/Photolyase_N_sf"/>
</dbReference>
<dbReference type="Gene3D" id="3.40.50.1820">
    <property type="entry name" value="alpha/beta hydrolase"/>
    <property type="match status" value="1"/>
</dbReference>
<reference evidence="3" key="2">
    <citation type="submission" date="2025-08" db="UniProtKB">
        <authorList>
            <consortium name="RefSeq"/>
        </authorList>
    </citation>
    <scope>IDENTIFICATION</scope>
    <source>
        <tissue evidence="3">Leaf</tissue>
    </source>
</reference>
<dbReference type="Proteomes" id="UP000515151">
    <property type="component" value="Chromosome 2"/>
</dbReference>
<dbReference type="PROSITE" id="PS51645">
    <property type="entry name" value="PHR_CRY_ALPHA_BETA"/>
    <property type="match status" value="1"/>
</dbReference>
<dbReference type="SUPFAM" id="SSF52425">
    <property type="entry name" value="Cryptochrome/photolyase, N-terminal domain"/>
    <property type="match status" value="1"/>
</dbReference>
<dbReference type="InterPro" id="IPR006050">
    <property type="entry name" value="DNA_photolyase_N"/>
</dbReference>
<dbReference type="InterPro" id="IPR029058">
    <property type="entry name" value="AB_hydrolase_fold"/>
</dbReference>
<evidence type="ECO:0000259" key="1">
    <source>
        <dbReference type="PROSITE" id="PS51645"/>
    </source>
</evidence>
<organism evidence="2 3">
    <name type="scientific">Punica granatum</name>
    <name type="common">Pomegranate</name>
    <dbReference type="NCBI Taxonomy" id="22663"/>
    <lineage>
        <taxon>Eukaryota</taxon>
        <taxon>Viridiplantae</taxon>
        <taxon>Streptophyta</taxon>
        <taxon>Embryophyta</taxon>
        <taxon>Tracheophyta</taxon>
        <taxon>Spermatophyta</taxon>
        <taxon>Magnoliopsida</taxon>
        <taxon>eudicotyledons</taxon>
        <taxon>Gunneridae</taxon>
        <taxon>Pentapetalae</taxon>
        <taxon>rosids</taxon>
        <taxon>malvids</taxon>
        <taxon>Myrtales</taxon>
        <taxon>Lythraceae</taxon>
        <taxon>Punica</taxon>
    </lineage>
</organism>
<dbReference type="RefSeq" id="XP_031381328.1">
    <property type="nucleotide sequence ID" value="XM_031525468.1"/>
</dbReference>
<dbReference type="Gene3D" id="3.40.50.620">
    <property type="entry name" value="HUPs"/>
    <property type="match status" value="1"/>
</dbReference>
<proteinExistence type="predicted"/>
<dbReference type="Pfam" id="PF00875">
    <property type="entry name" value="DNA_photolyase"/>
    <property type="match status" value="1"/>
</dbReference>
<accession>A0A6P8CLK8</accession>